<proteinExistence type="predicted"/>
<reference evidence="2 3" key="1">
    <citation type="submission" date="2018-08" db="EMBL/GenBank/DDBJ databases">
        <title>Muricauda nanhaiensis sp. nov., isolated from seawater of the South China Sea.</title>
        <authorList>
            <person name="Dang Y."/>
        </authorList>
    </citation>
    <scope>NUCLEOTIDE SEQUENCE [LARGE SCALE GENOMIC DNA]</scope>
    <source>
        <strain evidence="2 3">SM1704</strain>
    </source>
</reference>
<dbReference type="InterPro" id="IPR032710">
    <property type="entry name" value="NTF2-like_dom_sf"/>
</dbReference>
<dbReference type="OrthoDB" id="459617at2"/>
<dbReference type="EMBL" id="QTJX01000001">
    <property type="protein sequence ID" value="RDY61051.1"/>
    <property type="molecule type" value="Genomic_DNA"/>
</dbReference>
<protein>
    <submittedName>
        <fullName evidence="2">Nuclear transport factor 2 family protein</fullName>
    </submittedName>
</protein>
<name>A0A371JTC1_9FLAO</name>
<dbReference type="RefSeq" id="WP_116182934.1">
    <property type="nucleotide sequence ID" value="NZ_QTJX01000001.1"/>
</dbReference>
<dbReference type="SUPFAM" id="SSF54427">
    <property type="entry name" value="NTF2-like"/>
    <property type="match status" value="1"/>
</dbReference>
<dbReference type="Pfam" id="PF12680">
    <property type="entry name" value="SnoaL_2"/>
    <property type="match status" value="1"/>
</dbReference>
<dbReference type="Gene3D" id="3.10.450.50">
    <property type="match status" value="1"/>
</dbReference>
<organism evidence="2 3">
    <name type="scientific">Flagellimonas nanhaiensis</name>
    <dbReference type="NCBI Taxonomy" id="2292706"/>
    <lineage>
        <taxon>Bacteria</taxon>
        <taxon>Pseudomonadati</taxon>
        <taxon>Bacteroidota</taxon>
        <taxon>Flavobacteriia</taxon>
        <taxon>Flavobacteriales</taxon>
        <taxon>Flavobacteriaceae</taxon>
        <taxon>Flagellimonas</taxon>
    </lineage>
</organism>
<dbReference type="InterPro" id="IPR037401">
    <property type="entry name" value="SnoaL-like"/>
</dbReference>
<sequence length="116" mass="13225">MTKKSNKELCISYLEKYAEKDLEAMETMFSDDIILRDWKIRVIGKKDALDETRKNFKNAHSIEIDVLATYENQNTVAAELKIIVDGTEELFVVDVITFNSAGQISSIRAYKGRGDD</sequence>
<keyword evidence="3" id="KW-1185">Reference proteome</keyword>
<accession>A0A371JTC1</accession>
<gene>
    <name evidence="2" type="ORF">DX873_02445</name>
</gene>
<dbReference type="AlphaFoldDB" id="A0A371JTC1"/>
<evidence type="ECO:0000313" key="3">
    <source>
        <dbReference type="Proteomes" id="UP000261828"/>
    </source>
</evidence>
<dbReference type="Proteomes" id="UP000261828">
    <property type="component" value="Unassembled WGS sequence"/>
</dbReference>
<feature type="domain" description="SnoaL-like" evidence="1">
    <location>
        <begin position="13"/>
        <end position="106"/>
    </location>
</feature>
<comment type="caution">
    <text evidence="2">The sequence shown here is derived from an EMBL/GenBank/DDBJ whole genome shotgun (WGS) entry which is preliminary data.</text>
</comment>
<evidence type="ECO:0000313" key="2">
    <source>
        <dbReference type="EMBL" id="RDY61051.1"/>
    </source>
</evidence>
<evidence type="ECO:0000259" key="1">
    <source>
        <dbReference type="Pfam" id="PF12680"/>
    </source>
</evidence>